<reference evidence="1" key="1">
    <citation type="submission" date="2022-02" db="EMBL/GenBank/DDBJ databases">
        <title>Plant Genome Project.</title>
        <authorList>
            <person name="Zhang R.-G."/>
        </authorList>
    </citation>
    <scope>NUCLEOTIDE SEQUENCE</scope>
    <source>
        <strain evidence="1">AT1</strain>
    </source>
</reference>
<sequence>MAEHSGNGGGGEIVGQIPDEGVITEPETEALAVAMETTGAGGAVGDGGDAVQEQQQEAADGNESRARESDPCASVDLGVVDPTSDPADSGTVAEDSEKSRTGSGNEGGGDEHRATEPVARARVPVGAVGSSSEPLDPSMAVGGFVVTGGNFGDAGSSGVGGDDAEPSQTPPRDSAKGKGAVVEEEQTTEARESPVRYREVDIAFRPPVTVATSSRHVPTTFDDVAENAPDGVVARLLEEYPALGEMVLRAKEEWAQAIAAWDAAARAEREKERAGQEGLAADFEAEERAEKEQSRPRVRAVDEAEAIKRPVFSAEAYILPRPHLFVPSGFAGYKPPQIDYSDELMLRDPGVHVANTWTEEGQRDSRSFGGPCKGSTVHLSYLPALRDLTSTARFDWGGAALGTAYLFLGDTSRTGRSSAGYWRIWELWAYEVLRMYPPECKHPDLRILPRALKWSKEYIGSKEKKDSLNAYRLYLDELRDSQIDWNPWRTRGAEPEYLAQSRAVTASRVLLESAFGWQWYLDDRVTRQSLGYTEFRVPGPLPPRASHTGDYTLAELEQFTRPDTELSRHLRPDMDYAAYQGAHLARPLGVRAHREIQYQARDAAVDRRVAAERQKGS</sequence>
<evidence type="ECO:0000313" key="1">
    <source>
        <dbReference type="EMBL" id="KAI8535302.1"/>
    </source>
</evidence>
<gene>
    <name evidence="1" type="ORF">RHMOL_Rhmol10G0163500</name>
</gene>
<proteinExistence type="predicted"/>
<comment type="caution">
    <text evidence="1">The sequence shown here is derived from an EMBL/GenBank/DDBJ whole genome shotgun (WGS) entry which is preliminary data.</text>
</comment>
<name>A0ACC0M426_RHOML</name>
<accession>A0ACC0M426</accession>
<dbReference type="Proteomes" id="UP001062846">
    <property type="component" value="Chromosome 10"/>
</dbReference>
<dbReference type="EMBL" id="CM046397">
    <property type="protein sequence ID" value="KAI8535302.1"/>
    <property type="molecule type" value="Genomic_DNA"/>
</dbReference>
<keyword evidence="2" id="KW-1185">Reference proteome</keyword>
<organism evidence="1 2">
    <name type="scientific">Rhododendron molle</name>
    <name type="common">Chinese azalea</name>
    <name type="synonym">Azalea mollis</name>
    <dbReference type="NCBI Taxonomy" id="49168"/>
    <lineage>
        <taxon>Eukaryota</taxon>
        <taxon>Viridiplantae</taxon>
        <taxon>Streptophyta</taxon>
        <taxon>Embryophyta</taxon>
        <taxon>Tracheophyta</taxon>
        <taxon>Spermatophyta</taxon>
        <taxon>Magnoliopsida</taxon>
        <taxon>eudicotyledons</taxon>
        <taxon>Gunneridae</taxon>
        <taxon>Pentapetalae</taxon>
        <taxon>asterids</taxon>
        <taxon>Ericales</taxon>
        <taxon>Ericaceae</taxon>
        <taxon>Ericoideae</taxon>
        <taxon>Rhodoreae</taxon>
        <taxon>Rhododendron</taxon>
    </lineage>
</organism>
<evidence type="ECO:0000313" key="2">
    <source>
        <dbReference type="Proteomes" id="UP001062846"/>
    </source>
</evidence>
<protein>
    <submittedName>
        <fullName evidence="1">Uncharacterized protein</fullName>
    </submittedName>
</protein>